<feature type="transmembrane region" description="Helical" evidence="1">
    <location>
        <begin position="33"/>
        <end position="56"/>
    </location>
</feature>
<sequence length="362" mass="40417">MSLDITGMPAEQVEAIAQAAFGDSLGVKLGPVLLGPIFDIILYGVMLQQFQCWWAYCRPRERRAINWLTYYIMLASTAWSGMIISYMLNCFVYNFGTYTVFLEMPYATAFPAVGYCMSAAVQSFYIERSFRLNNRNIPLLILLVALVLGEFVALVFILIACGHVASELQAGDVLMQIRAWQCLTLATDAMITLSLAWGLWRAKTGWSHNDALVKKLLLITLETQLAPTLIMLGFVIEFSIFPASTMGLFFDVMIPKGYTVGYLATLNTRVHLQRDRTIGGSGNGKQTSTNAYHLGSGRLQQATVHVDTQTYVESYQTKDSRPGVNRENHVFEEGSVENLDYASNLSKQNLNASPQPFYGNRQ</sequence>
<reference evidence="4" key="2">
    <citation type="submission" date="2013-07" db="EMBL/GenBank/DDBJ databases">
        <authorList>
            <consortium name="The Broad Institute Genome Sequencing Platform"/>
            <person name="Cuomo C."/>
            <person name="Litvintseva A."/>
            <person name="Chen Y."/>
            <person name="Heitman J."/>
            <person name="Sun S."/>
            <person name="Springer D."/>
            <person name="Dromer F."/>
            <person name="Young S.K."/>
            <person name="Zeng Q."/>
            <person name="Gargeya S."/>
            <person name="Fitzgerald M."/>
            <person name="Abouelleil A."/>
            <person name="Alvarado L."/>
            <person name="Berlin A.M."/>
            <person name="Chapman S.B."/>
            <person name="Dewar J."/>
            <person name="Goldberg J."/>
            <person name="Griggs A."/>
            <person name="Gujja S."/>
            <person name="Hansen M."/>
            <person name="Howarth C."/>
            <person name="Imamovic A."/>
            <person name="Larimer J."/>
            <person name="McCowan C."/>
            <person name="Murphy C."/>
            <person name="Pearson M."/>
            <person name="Priest M."/>
            <person name="Roberts A."/>
            <person name="Saif S."/>
            <person name="Shea T."/>
            <person name="Sykes S."/>
            <person name="Wortman J."/>
            <person name="Nusbaum C."/>
            <person name="Birren B."/>
        </authorList>
    </citation>
    <scope>NUCLEOTIDE SEQUENCE</scope>
    <source>
        <strain evidence="4">CBS 10118</strain>
    </source>
</reference>
<dbReference type="EMBL" id="KI894022">
    <property type="protein sequence ID" value="OCF24482.1"/>
    <property type="molecule type" value="Genomic_DNA"/>
</dbReference>
<evidence type="ECO:0000313" key="5">
    <source>
        <dbReference type="Proteomes" id="UP000092730"/>
    </source>
</evidence>
<keyword evidence="1" id="KW-1133">Transmembrane helix</keyword>
<dbReference type="PANTHER" id="PTHR40465">
    <property type="entry name" value="CHROMOSOME 1, WHOLE GENOME SHOTGUN SEQUENCE"/>
    <property type="match status" value="1"/>
</dbReference>
<evidence type="ECO:0000313" key="4">
    <source>
        <dbReference type="EMBL" id="WVW84757.1"/>
    </source>
</evidence>
<keyword evidence="5" id="KW-1185">Reference proteome</keyword>
<dbReference type="GeneID" id="30210341"/>
<evidence type="ECO:0000256" key="1">
    <source>
        <dbReference type="SAM" id="Phobius"/>
    </source>
</evidence>
<dbReference type="Proteomes" id="UP000092730">
    <property type="component" value="Chromosome 5"/>
</dbReference>
<reference evidence="3" key="3">
    <citation type="submission" date="2014-01" db="EMBL/GenBank/DDBJ databases">
        <title>Evolution of pathogenesis and genome organization in the Tremellales.</title>
        <authorList>
            <person name="Cuomo C."/>
            <person name="Litvintseva A."/>
            <person name="Heitman J."/>
            <person name="Chen Y."/>
            <person name="Sun S."/>
            <person name="Springer D."/>
            <person name="Dromer F."/>
            <person name="Young S."/>
            <person name="Zeng Q."/>
            <person name="Chapman S."/>
            <person name="Gujja S."/>
            <person name="Saif S."/>
            <person name="Birren B."/>
        </authorList>
    </citation>
    <scope>NUCLEOTIDE SEQUENCE</scope>
    <source>
        <strain evidence="3">CBS 10118</strain>
    </source>
</reference>
<dbReference type="PANTHER" id="PTHR40465:SF1">
    <property type="entry name" value="DUF6534 DOMAIN-CONTAINING PROTEIN"/>
    <property type="match status" value="1"/>
</dbReference>
<dbReference type="RefSeq" id="XP_019045552.1">
    <property type="nucleotide sequence ID" value="XM_019192555.1"/>
</dbReference>
<accession>A0A1B9G0D5</accession>
<name>A0A1B9G0D5_9TREE</name>
<dbReference type="STRING" id="1296100.A0A1B9G0D5"/>
<proteinExistence type="predicted"/>
<reference evidence="4" key="4">
    <citation type="submission" date="2024-02" db="EMBL/GenBank/DDBJ databases">
        <title>Comparative genomics of Cryptococcus and Kwoniella reveals pathogenesis evolution and contrasting modes of karyotype evolution via chromosome fusion or intercentromeric recombination.</title>
        <authorList>
            <person name="Coelho M.A."/>
            <person name="David-Palma M."/>
            <person name="Shea T."/>
            <person name="Bowers K."/>
            <person name="McGinley-Smith S."/>
            <person name="Mohammad A.W."/>
            <person name="Gnirke A."/>
            <person name="Yurkov A.M."/>
            <person name="Nowrousian M."/>
            <person name="Sun S."/>
            <person name="Cuomo C.A."/>
            <person name="Heitman J."/>
        </authorList>
    </citation>
    <scope>NUCLEOTIDE SEQUENCE</scope>
    <source>
        <strain evidence="4">CBS 10118</strain>
    </source>
</reference>
<protein>
    <recommendedName>
        <fullName evidence="2">DUF6534 domain-containing protein</fullName>
    </recommendedName>
</protein>
<dbReference type="KEGG" id="kbi:30210341"/>
<dbReference type="VEuPathDB" id="FungiDB:I302_05942"/>
<reference evidence="3" key="1">
    <citation type="submission" date="2013-07" db="EMBL/GenBank/DDBJ databases">
        <title>The Genome Sequence of Cryptococcus bestiolae CBS10118.</title>
        <authorList>
            <consortium name="The Broad Institute Genome Sequencing Platform"/>
            <person name="Cuomo C."/>
            <person name="Litvintseva A."/>
            <person name="Chen Y."/>
            <person name="Heitman J."/>
            <person name="Sun S."/>
            <person name="Springer D."/>
            <person name="Dromer F."/>
            <person name="Young S.K."/>
            <person name="Zeng Q."/>
            <person name="Gargeya S."/>
            <person name="Fitzgerald M."/>
            <person name="Abouelleil A."/>
            <person name="Alvarado L."/>
            <person name="Berlin A.M."/>
            <person name="Chapman S.B."/>
            <person name="Dewar J."/>
            <person name="Goldberg J."/>
            <person name="Griggs A."/>
            <person name="Gujja S."/>
            <person name="Hansen M."/>
            <person name="Howarth C."/>
            <person name="Imamovic A."/>
            <person name="Larimer J."/>
            <person name="McCowan C."/>
            <person name="Murphy C."/>
            <person name="Pearson M."/>
            <person name="Priest M."/>
            <person name="Roberts A."/>
            <person name="Saif S."/>
            <person name="Shea T."/>
            <person name="Sykes S."/>
            <person name="Wortman J."/>
            <person name="Nusbaum C."/>
            <person name="Birren B."/>
        </authorList>
    </citation>
    <scope>NUCLEOTIDE SEQUENCE [LARGE SCALE GENOMIC DNA]</scope>
    <source>
        <strain evidence="3">CBS 10118</strain>
    </source>
</reference>
<dbReference type="AlphaFoldDB" id="A0A1B9G0D5"/>
<evidence type="ECO:0000259" key="2">
    <source>
        <dbReference type="Pfam" id="PF20152"/>
    </source>
</evidence>
<feature type="transmembrane region" description="Helical" evidence="1">
    <location>
        <begin position="108"/>
        <end position="127"/>
    </location>
</feature>
<keyword evidence="1" id="KW-0812">Transmembrane</keyword>
<organism evidence="3">
    <name type="scientific">Kwoniella bestiolae CBS 10118</name>
    <dbReference type="NCBI Taxonomy" id="1296100"/>
    <lineage>
        <taxon>Eukaryota</taxon>
        <taxon>Fungi</taxon>
        <taxon>Dikarya</taxon>
        <taxon>Basidiomycota</taxon>
        <taxon>Agaricomycotina</taxon>
        <taxon>Tremellomycetes</taxon>
        <taxon>Tremellales</taxon>
        <taxon>Cryptococcaceae</taxon>
        <taxon>Kwoniella</taxon>
    </lineage>
</organism>
<dbReference type="OrthoDB" id="2562493at2759"/>
<dbReference type="EMBL" id="CP144545">
    <property type="protein sequence ID" value="WVW84757.1"/>
    <property type="molecule type" value="Genomic_DNA"/>
</dbReference>
<feature type="transmembrane region" description="Helical" evidence="1">
    <location>
        <begin position="68"/>
        <end position="88"/>
    </location>
</feature>
<gene>
    <name evidence="3" type="ORF">I302_05942</name>
    <name evidence="4" type="ORF">I302_106792</name>
</gene>
<dbReference type="Pfam" id="PF20152">
    <property type="entry name" value="DUF6534"/>
    <property type="match status" value="1"/>
</dbReference>
<feature type="transmembrane region" description="Helical" evidence="1">
    <location>
        <begin position="139"/>
        <end position="165"/>
    </location>
</feature>
<evidence type="ECO:0000313" key="3">
    <source>
        <dbReference type="EMBL" id="OCF24482.1"/>
    </source>
</evidence>
<feature type="domain" description="DUF6534" evidence="2">
    <location>
        <begin position="185"/>
        <end position="270"/>
    </location>
</feature>
<keyword evidence="1" id="KW-0472">Membrane</keyword>
<dbReference type="InterPro" id="IPR045339">
    <property type="entry name" value="DUF6534"/>
</dbReference>